<dbReference type="InterPro" id="IPR001978">
    <property type="entry name" value="Troponin"/>
</dbReference>
<keyword evidence="15" id="KW-0106">Calcium</keyword>
<dbReference type="GO" id="GO:0050840">
    <property type="term" value="F:extracellular matrix binding"/>
    <property type="evidence" value="ECO:0007669"/>
    <property type="project" value="TreeGrafter"/>
</dbReference>
<keyword evidence="20" id="KW-0514">Muscle protein</keyword>
<dbReference type="SMART" id="SM00274">
    <property type="entry name" value="FOLN"/>
    <property type="match status" value="1"/>
</dbReference>
<keyword evidence="7" id="KW-0158">Chromosome</keyword>
<evidence type="ECO:0000256" key="23">
    <source>
        <dbReference type="ARBA" id="ARBA00023269"/>
    </source>
</evidence>
<dbReference type="InterPro" id="IPR007373">
    <property type="entry name" value="Thiamin_PyroPKinase_B1-bd"/>
</dbReference>
<dbReference type="Gene3D" id="3.30.60.30">
    <property type="match status" value="1"/>
</dbReference>
<dbReference type="SUPFAM" id="SSF54928">
    <property type="entry name" value="RNA-binding domain, RBD"/>
    <property type="match status" value="1"/>
</dbReference>
<dbReference type="NCBIfam" id="TIGR01378">
    <property type="entry name" value="thi_PPkinase"/>
    <property type="match status" value="1"/>
</dbReference>
<feature type="region of interest" description="Disordered" evidence="27">
    <location>
        <begin position="1055"/>
        <end position="1164"/>
    </location>
</feature>
<dbReference type="CDD" id="cd07995">
    <property type="entry name" value="TPK"/>
    <property type="match status" value="1"/>
</dbReference>
<evidence type="ECO:0000256" key="6">
    <source>
        <dbReference type="ARBA" id="ARBA00010691"/>
    </source>
</evidence>
<dbReference type="Proteomes" id="UP000719412">
    <property type="component" value="Unassembled WGS sequence"/>
</dbReference>
<dbReference type="SUPFAM" id="SSF47113">
    <property type="entry name" value="Histone-fold"/>
    <property type="match status" value="1"/>
</dbReference>
<dbReference type="GO" id="GO:0030975">
    <property type="term" value="F:thiamine binding"/>
    <property type="evidence" value="ECO:0007669"/>
    <property type="project" value="InterPro"/>
</dbReference>
<evidence type="ECO:0000256" key="11">
    <source>
        <dbReference type="ARBA" id="ARBA00022679"/>
    </source>
</evidence>
<keyword evidence="18" id="KW-0238">DNA-binding</keyword>
<feature type="compositionally biased region" description="Basic and acidic residues" evidence="27">
    <location>
        <begin position="315"/>
        <end position="331"/>
    </location>
</feature>
<evidence type="ECO:0000256" key="5">
    <source>
        <dbReference type="ARBA" id="ARBA00008330"/>
    </source>
</evidence>
<dbReference type="InterPro" id="IPR018247">
    <property type="entry name" value="EF_Hand_1_Ca_BS"/>
</dbReference>
<feature type="compositionally biased region" description="Polar residues" evidence="27">
    <location>
        <begin position="31"/>
        <end position="57"/>
    </location>
</feature>
<dbReference type="InterPro" id="IPR019577">
    <property type="entry name" value="SPARC/Testican_Ca-bd-dom"/>
</dbReference>
<dbReference type="FunFam" id="1.20.5.350:FF:000003">
    <property type="entry name" value="Troponin T isoform 5"/>
    <property type="match status" value="1"/>
</dbReference>
<feature type="region of interest" description="Disordered" evidence="27">
    <location>
        <begin position="189"/>
        <end position="278"/>
    </location>
</feature>
<feature type="compositionally biased region" description="Basic residues" evidence="27">
    <location>
        <begin position="303"/>
        <end position="314"/>
    </location>
</feature>
<dbReference type="GO" id="GO:0000786">
    <property type="term" value="C:nucleosome"/>
    <property type="evidence" value="ECO:0007669"/>
    <property type="project" value="UniProtKB-KW"/>
</dbReference>
<dbReference type="Gene3D" id="1.20.5.350">
    <property type="match status" value="1"/>
</dbReference>
<dbReference type="PANTHER" id="PTHR13866:SF14">
    <property type="entry name" value="BM-40"/>
    <property type="match status" value="1"/>
</dbReference>
<dbReference type="FunFam" id="1.10.238.10:FF:000234">
    <property type="entry name" value="Protein BM-40"/>
    <property type="match status" value="1"/>
</dbReference>
<evidence type="ECO:0000256" key="25">
    <source>
        <dbReference type="ARBA" id="ARBA00041217"/>
    </source>
</evidence>
<comment type="similarity">
    <text evidence="5">Belongs to the troponin T family.</text>
</comment>
<dbReference type="PROSITE" id="PS00613">
    <property type="entry name" value="OSTEONECTIN_2"/>
    <property type="match status" value="1"/>
</dbReference>
<reference evidence="29" key="1">
    <citation type="journal article" date="2020" name="J Insects Food Feed">
        <title>The yellow mealworm (Tenebrio molitor) genome: a resource for the emerging insects as food and feed industry.</title>
        <authorList>
            <person name="Eriksson T."/>
            <person name="Andere A."/>
            <person name="Kelstrup H."/>
            <person name="Emery V."/>
            <person name="Picard C."/>
        </authorList>
    </citation>
    <scope>NUCLEOTIDE SEQUENCE</scope>
    <source>
        <strain evidence="29">Stoneville</strain>
        <tissue evidence="29">Whole head</tissue>
    </source>
</reference>
<dbReference type="InterPro" id="IPR037641">
    <property type="entry name" value="SPARC_FS"/>
</dbReference>
<dbReference type="GO" id="GO:0005518">
    <property type="term" value="F:collagen binding"/>
    <property type="evidence" value="ECO:0007669"/>
    <property type="project" value="TreeGrafter"/>
</dbReference>
<dbReference type="PROSITE" id="PS50102">
    <property type="entry name" value="RRM"/>
    <property type="match status" value="1"/>
</dbReference>
<dbReference type="Gene3D" id="2.60.120.320">
    <property type="entry name" value="Thiamin pyrophosphokinase, thiamin-binding domain"/>
    <property type="match status" value="1"/>
</dbReference>
<feature type="compositionally biased region" description="Basic and acidic residues" evidence="27">
    <location>
        <begin position="1307"/>
        <end position="1317"/>
    </location>
</feature>
<evidence type="ECO:0000256" key="7">
    <source>
        <dbReference type="ARBA" id="ARBA00022454"/>
    </source>
</evidence>
<evidence type="ECO:0000256" key="14">
    <source>
        <dbReference type="ARBA" id="ARBA00022777"/>
    </source>
</evidence>
<dbReference type="GO" id="GO:0045214">
    <property type="term" value="P:sarcomere organization"/>
    <property type="evidence" value="ECO:0007669"/>
    <property type="project" value="UniProtKB-ARBA"/>
</dbReference>
<proteinExistence type="inferred from homology"/>
<dbReference type="GO" id="GO:0005615">
    <property type="term" value="C:extracellular space"/>
    <property type="evidence" value="ECO:0007669"/>
    <property type="project" value="InterPro"/>
</dbReference>
<dbReference type="GO" id="GO:0009229">
    <property type="term" value="P:thiamine diphosphate biosynthetic process"/>
    <property type="evidence" value="ECO:0007669"/>
    <property type="project" value="InterPro"/>
</dbReference>
<dbReference type="GO" id="GO:0006772">
    <property type="term" value="P:thiamine metabolic process"/>
    <property type="evidence" value="ECO:0007669"/>
    <property type="project" value="InterPro"/>
</dbReference>
<feature type="compositionally biased region" description="Basic and acidic residues" evidence="27">
    <location>
        <begin position="191"/>
        <end position="211"/>
    </location>
</feature>
<dbReference type="GO" id="GO:0003677">
    <property type="term" value="F:DNA binding"/>
    <property type="evidence" value="ECO:0007669"/>
    <property type="project" value="UniProtKB-KW"/>
</dbReference>
<keyword evidence="11" id="KW-0808">Transferase</keyword>
<evidence type="ECO:0000256" key="12">
    <source>
        <dbReference type="ARBA" id="ARBA00022729"/>
    </source>
</evidence>
<gene>
    <name evidence="29" type="ORF">GEV33_007391</name>
</gene>
<keyword evidence="12" id="KW-0732">Signal</keyword>
<dbReference type="Pfam" id="PF00076">
    <property type="entry name" value="RRM_1"/>
    <property type="match status" value="1"/>
</dbReference>
<keyword evidence="13" id="KW-0547">Nucleotide-binding</keyword>
<dbReference type="InterPro" id="IPR036371">
    <property type="entry name" value="TPK_B1-bd_sf"/>
</dbReference>
<evidence type="ECO:0000256" key="24">
    <source>
        <dbReference type="ARBA" id="ARBA00040234"/>
    </source>
</evidence>
<dbReference type="Pfam" id="PF04263">
    <property type="entry name" value="TPK_catalytic"/>
    <property type="match status" value="1"/>
</dbReference>
<dbReference type="Gene3D" id="3.40.50.10240">
    <property type="entry name" value="Thiamin pyrophosphokinase, catalytic domain"/>
    <property type="match status" value="1"/>
</dbReference>
<dbReference type="GO" id="GO:0004788">
    <property type="term" value="F:thiamine diphosphokinase activity"/>
    <property type="evidence" value="ECO:0007669"/>
    <property type="project" value="InterPro"/>
</dbReference>
<dbReference type="Pfam" id="PF10591">
    <property type="entry name" value="SPARC_Ca_bdg"/>
    <property type="match status" value="1"/>
</dbReference>
<evidence type="ECO:0000256" key="21">
    <source>
        <dbReference type="ARBA" id="ARBA00023180"/>
    </source>
</evidence>
<keyword evidence="14" id="KW-0418">Kinase</keyword>
<reference evidence="29" key="2">
    <citation type="submission" date="2021-08" db="EMBL/GenBank/DDBJ databases">
        <authorList>
            <person name="Eriksson T."/>
        </authorList>
    </citation>
    <scope>NUCLEOTIDE SEQUENCE</scope>
    <source>
        <strain evidence="29">Stoneville</strain>
        <tissue evidence="29">Whole head</tissue>
    </source>
</reference>
<dbReference type="InterPro" id="IPR000504">
    <property type="entry name" value="RRM_dom"/>
</dbReference>
<evidence type="ECO:0000256" key="2">
    <source>
        <dbReference type="ARBA" id="ARBA00004123"/>
    </source>
</evidence>
<protein>
    <recommendedName>
        <fullName evidence="24">Histone H2A.V</fullName>
    </recommendedName>
    <alternativeName>
        <fullName evidence="25">H2A.F/Z</fullName>
    </alternativeName>
</protein>
<dbReference type="GO" id="GO:0006937">
    <property type="term" value="P:regulation of muscle contraction"/>
    <property type="evidence" value="ECO:0007669"/>
    <property type="project" value="UniProtKB-ARBA"/>
</dbReference>
<feature type="region of interest" description="Disordered" evidence="27">
    <location>
        <begin position="301"/>
        <end position="344"/>
    </location>
</feature>
<evidence type="ECO:0000256" key="18">
    <source>
        <dbReference type="ARBA" id="ARBA00023125"/>
    </source>
</evidence>
<name>A0A8J6HIE2_TENMO</name>
<evidence type="ECO:0000259" key="28">
    <source>
        <dbReference type="PROSITE" id="PS50102"/>
    </source>
</evidence>
<evidence type="ECO:0000256" key="10">
    <source>
        <dbReference type="ARBA" id="ARBA00022530"/>
    </source>
</evidence>
<evidence type="ECO:0000313" key="29">
    <source>
        <dbReference type="EMBL" id="KAH0815401.1"/>
    </source>
</evidence>
<evidence type="ECO:0000256" key="8">
    <source>
        <dbReference type="ARBA" id="ARBA00022499"/>
    </source>
</evidence>
<feature type="region of interest" description="Disordered" evidence="27">
    <location>
        <begin position="27"/>
        <end position="119"/>
    </location>
</feature>
<dbReference type="InterPro" id="IPR006282">
    <property type="entry name" value="Thi_PPkinase"/>
</dbReference>
<evidence type="ECO:0000256" key="13">
    <source>
        <dbReference type="ARBA" id="ARBA00022741"/>
    </source>
</evidence>
<dbReference type="Pfam" id="PF04265">
    <property type="entry name" value="TPK_B1_binding"/>
    <property type="match status" value="1"/>
</dbReference>
<comment type="subcellular location">
    <subcellularLocation>
        <location evidence="3">Chromosome</location>
    </subcellularLocation>
    <subcellularLocation>
        <location evidence="2">Nucleus</location>
    </subcellularLocation>
    <subcellularLocation>
        <location evidence="4">Secreted</location>
        <location evidence="4">Extracellular space</location>
        <location evidence="4">Extracellular matrix</location>
    </subcellularLocation>
</comment>
<comment type="function">
    <text evidence="1">Troponin T is the tropomyosin-binding subunit of troponin, the thin filament regulatory complex which confers calcium-sensitivity to striated muscle actomyosin ATPase activity.</text>
</comment>
<dbReference type="SMART" id="SM00983">
    <property type="entry name" value="TPK_B1_binding"/>
    <property type="match status" value="1"/>
</dbReference>
<feature type="compositionally biased region" description="Acidic residues" evidence="27">
    <location>
        <begin position="1332"/>
        <end position="1370"/>
    </location>
</feature>
<keyword evidence="8" id="KW-1017">Isopeptide bond</keyword>
<dbReference type="GO" id="GO:0005634">
    <property type="term" value="C:nucleus"/>
    <property type="evidence" value="ECO:0007669"/>
    <property type="project" value="UniProtKB-SubCell"/>
</dbReference>
<sequence>MGEEVFETGDTKTVVAVMTSNEPKTYANLLKSGNNVPFSSPPLATSVQAQPPRSVSPPTMGPRGDQGLGNRNNMNRGPRINQQRLQKQDSGRGVPGRNSFNEDDDRKRPQGNNFGDQNQLFLGNLPHNATEDELREIFSEFGSILDLRVHSKPTNKVAVPSGRAPPNYGFITYETQTGVQNCLAAKPIFYPKDDKNGTQLNVEEKKTKDRQSYGTGRPSSNDNRSRDNNGPRRSGPGGLGGPNRNNATGGSGGGSTGMAPSRTNNYNRGGGPPNRGPNTMKFLHLSLLIVVLLLVTEGDAEKTRKHKKYRKHRKPAEETDVSKSEPEKPDVEAPPEVPDEEIQDNKVPLIDPCIKVHCGAGRVCEVDAEGEPQCVCIPTCPVETESRRKVCSNHNETWTSDCAVYQQRCLCDRGDPECRGEHYKHVHIEYYGECRETRECTKDEMADFPRRMRDWLFNIMRDLADRSELTPHYLKMEREAESNMTRRWTNAAIWKFCDLDGFPPDRSVSRHELFPIRAPLMALEHCIAPFLNSCDADNDHRINIKEWAKCLELDEDEIEDRCEDIAGGKAGKDSGKAKAKAVSRSARAGLQFPVGRIHRHLKNRTTSHGRVGATAAVYSAAILEYLTAEVLELAGNASKDLKVKRITPRHLQLAIRGDEELDSLIKATIAGGGTMFRGERDEVWNPCLNLFSKHKTTAYAVLILNTYVTLPPSLLLNLWNQAKIRITVDGGTERWLSWLKTHHLDRDKITPPDLITGDMDSVPKDVVDYFVDSHKSKVVKTPDQNETDYTKALMELSKACAAQNLEVEEVYVIADTSGRIDQILANINTLCKAVRILKKVKVYQVASNSITWLLQDGTHTIHVPPSLRQSREWCALIPLKSPTYASSSGLKWNLDQSKLEFGGLVSSSNTYDDVSAKCARKRESSPESRPGDKTVTADSLSCVVLLDRFLSSTCCKCLCEFLLHPLRGPTSRPPTRYFANLPPEDLSRFRLFVEVLANFENGWLDVNEEEEEEEVVETEGAGDPEFIKRQDQKRSDLDEQLREYITEWRKQRAKEEDELKKLKEKQAKRKVTRADEERKMAERKKQEEERRVREIEEKKQRDIEEKRQRLEEAEKKRQAMMQALKDQNKNKGPNFTITKRDAASNLSPAQMERNKTKEQLEEEKKISLSIRIKPLVLDGLSVDKLRDKAHELWECIVKLETEKYDLEERQKRQDYDLKELKERQKQQLRHKALKKGLDPEALTGKYPPKIQVASKYERRVDTRSYDDKKKLFEGGYEDIIKEVNEKLWKDKFGQFDSRQKSKLPKWFGERPGKKAGDPETPEGEEEGKHAADDDDDIKEPVFEPEPEEEEEEEEVEVEEEEEEDEEEEEE</sequence>
<dbReference type="GO" id="GO:0005524">
    <property type="term" value="F:ATP binding"/>
    <property type="evidence" value="ECO:0007669"/>
    <property type="project" value="UniProtKB-KW"/>
</dbReference>
<evidence type="ECO:0000313" key="30">
    <source>
        <dbReference type="Proteomes" id="UP000719412"/>
    </source>
</evidence>
<dbReference type="Gene3D" id="1.10.20.10">
    <property type="entry name" value="Histone, subunit A"/>
    <property type="match status" value="1"/>
</dbReference>
<comment type="similarity">
    <text evidence="6">Belongs to the histone H2A family.</text>
</comment>
<feature type="compositionally biased region" description="Basic and acidic residues" evidence="27">
    <location>
        <begin position="1152"/>
        <end position="1164"/>
    </location>
</feature>
<dbReference type="SUPFAM" id="SSF63862">
    <property type="entry name" value="Thiamin pyrophosphokinase, substrate-binding domain"/>
    <property type="match status" value="1"/>
</dbReference>
<dbReference type="EMBL" id="JABDTM020023134">
    <property type="protein sequence ID" value="KAH0815401.1"/>
    <property type="molecule type" value="Genomic_DNA"/>
</dbReference>
<dbReference type="InterPro" id="IPR003645">
    <property type="entry name" value="Fol_N"/>
</dbReference>
<dbReference type="InterPro" id="IPR038077">
    <property type="entry name" value="Troponin_sf"/>
</dbReference>
<comment type="caution">
    <text evidence="29">The sequence shown here is derived from an EMBL/GenBank/DDBJ whole genome shotgun (WGS) entry which is preliminary data.</text>
</comment>
<evidence type="ECO:0000256" key="26">
    <source>
        <dbReference type="PROSITE-ProRule" id="PRU00176"/>
    </source>
</evidence>
<dbReference type="SUPFAM" id="SSF47473">
    <property type="entry name" value="EF-hand"/>
    <property type="match status" value="1"/>
</dbReference>
<dbReference type="SMART" id="SM00414">
    <property type="entry name" value="H2A"/>
    <property type="match status" value="1"/>
</dbReference>
<evidence type="ECO:0000256" key="27">
    <source>
        <dbReference type="SAM" id="MobiDB-lite"/>
    </source>
</evidence>
<dbReference type="InterPro" id="IPR007125">
    <property type="entry name" value="H2A/H2B/H3"/>
</dbReference>
<evidence type="ECO:0000256" key="16">
    <source>
        <dbReference type="ARBA" id="ARBA00022840"/>
    </source>
</evidence>
<dbReference type="GO" id="GO:0003723">
    <property type="term" value="F:RNA binding"/>
    <property type="evidence" value="ECO:0007669"/>
    <property type="project" value="UniProtKB-UniRule"/>
</dbReference>
<dbReference type="GO" id="GO:0005509">
    <property type="term" value="F:calcium ion binding"/>
    <property type="evidence" value="ECO:0007669"/>
    <property type="project" value="InterPro"/>
</dbReference>
<keyword evidence="17 26" id="KW-0694">RNA-binding</keyword>
<dbReference type="GO" id="GO:0016301">
    <property type="term" value="F:kinase activity"/>
    <property type="evidence" value="ECO:0007669"/>
    <property type="project" value="UniProtKB-KW"/>
</dbReference>
<dbReference type="InterPro" id="IPR035979">
    <property type="entry name" value="RBD_domain_sf"/>
</dbReference>
<dbReference type="InterPro" id="IPR011992">
    <property type="entry name" value="EF-hand-dom_pair"/>
</dbReference>
<dbReference type="InterPro" id="IPR009072">
    <property type="entry name" value="Histone-fold"/>
</dbReference>
<evidence type="ECO:0000256" key="4">
    <source>
        <dbReference type="ARBA" id="ARBA00004498"/>
    </source>
</evidence>
<accession>A0A8J6HIE2</accession>
<dbReference type="SUPFAM" id="SSF63999">
    <property type="entry name" value="Thiamin pyrophosphokinase, catalytic domain"/>
    <property type="match status" value="1"/>
</dbReference>
<dbReference type="PROSITE" id="PS00046">
    <property type="entry name" value="HISTONE_H2A"/>
    <property type="match status" value="1"/>
</dbReference>
<dbReference type="InterPro" id="IPR012677">
    <property type="entry name" value="Nucleotide-bd_a/b_plait_sf"/>
</dbReference>
<dbReference type="SMART" id="SM00360">
    <property type="entry name" value="RRM"/>
    <property type="match status" value="1"/>
</dbReference>
<feature type="region of interest" description="Disordered" evidence="27">
    <location>
        <begin position="1297"/>
        <end position="1370"/>
    </location>
</feature>
<dbReference type="GO" id="GO:0030527">
    <property type="term" value="F:structural constituent of chromatin"/>
    <property type="evidence" value="ECO:0007669"/>
    <property type="project" value="InterPro"/>
</dbReference>
<evidence type="ECO:0000256" key="15">
    <source>
        <dbReference type="ARBA" id="ARBA00022837"/>
    </source>
</evidence>
<keyword evidence="23" id="KW-0544">Nucleosome core</keyword>
<dbReference type="Gene3D" id="1.10.238.10">
    <property type="entry name" value="EF-hand"/>
    <property type="match status" value="1"/>
</dbReference>
<dbReference type="Pfam" id="PF00992">
    <property type="entry name" value="Troponin"/>
    <property type="match status" value="1"/>
</dbReference>
<keyword evidence="10" id="KW-0272">Extracellular matrix</keyword>
<keyword evidence="9" id="KW-0964">Secreted</keyword>
<dbReference type="InterPro" id="IPR036759">
    <property type="entry name" value="TPK_catalytic_sf"/>
</dbReference>
<feature type="compositionally biased region" description="Basic and acidic residues" evidence="27">
    <location>
        <begin position="1072"/>
        <end position="1117"/>
    </location>
</feature>
<evidence type="ECO:0000256" key="9">
    <source>
        <dbReference type="ARBA" id="ARBA00022525"/>
    </source>
</evidence>
<evidence type="ECO:0000256" key="3">
    <source>
        <dbReference type="ARBA" id="ARBA00004286"/>
    </source>
</evidence>
<dbReference type="InterPro" id="IPR032458">
    <property type="entry name" value="Histone_H2A_CS"/>
</dbReference>
<dbReference type="FunFam" id="1.10.20.10:FF:000005">
    <property type="entry name" value="Histone H2A"/>
    <property type="match status" value="1"/>
</dbReference>
<evidence type="ECO:0000256" key="17">
    <source>
        <dbReference type="ARBA" id="ARBA00022884"/>
    </source>
</evidence>
<keyword evidence="16" id="KW-0067">ATP-binding</keyword>
<keyword evidence="30" id="KW-1185">Reference proteome</keyword>
<organism evidence="29 30">
    <name type="scientific">Tenebrio molitor</name>
    <name type="common">Yellow mealworm beetle</name>
    <dbReference type="NCBI Taxonomy" id="7067"/>
    <lineage>
        <taxon>Eukaryota</taxon>
        <taxon>Metazoa</taxon>
        <taxon>Ecdysozoa</taxon>
        <taxon>Arthropoda</taxon>
        <taxon>Hexapoda</taxon>
        <taxon>Insecta</taxon>
        <taxon>Pterygota</taxon>
        <taxon>Neoptera</taxon>
        <taxon>Endopterygota</taxon>
        <taxon>Coleoptera</taxon>
        <taxon>Polyphaga</taxon>
        <taxon>Cucujiformia</taxon>
        <taxon>Tenebrionidae</taxon>
        <taxon>Tenebrio</taxon>
    </lineage>
</organism>
<dbReference type="InterPro" id="IPR002119">
    <property type="entry name" value="Histone_H2A"/>
</dbReference>
<feature type="compositionally biased region" description="Basic and acidic residues" evidence="27">
    <location>
        <begin position="1055"/>
        <end position="1065"/>
    </location>
</feature>
<feature type="region of interest" description="Disordered" evidence="27">
    <location>
        <begin position="1223"/>
        <end position="1249"/>
    </location>
</feature>
<evidence type="ECO:0000256" key="1">
    <source>
        <dbReference type="ARBA" id="ARBA00003363"/>
    </source>
</evidence>
<feature type="compositionally biased region" description="Polar residues" evidence="27">
    <location>
        <begin position="110"/>
        <end position="119"/>
    </location>
</feature>
<dbReference type="CDD" id="cd00074">
    <property type="entry name" value="HFD_H2A"/>
    <property type="match status" value="1"/>
</dbReference>
<dbReference type="CDD" id="cd16231">
    <property type="entry name" value="EFh_SPARC_like"/>
    <property type="match status" value="1"/>
</dbReference>
<dbReference type="Pfam" id="PF00125">
    <property type="entry name" value="Histone"/>
    <property type="match status" value="1"/>
</dbReference>
<feature type="compositionally biased region" description="Polar residues" evidence="27">
    <location>
        <begin position="69"/>
        <end position="85"/>
    </location>
</feature>
<keyword evidence="22" id="KW-0539">Nucleus</keyword>
<feature type="domain" description="RRM" evidence="28">
    <location>
        <begin position="118"/>
        <end position="207"/>
    </location>
</feature>
<dbReference type="GO" id="GO:0046982">
    <property type="term" value="F:protein heterodimerization activity"/>
    <property type="evidence" value="ECO:0007669"/>
    <property type="project" value="InterPro"/>
</dbReference>
<dbReference type="InterPro" id="IPR007371">
    <property type="entry name" value="TPK_catalytic"/>
</dbReference>
<keyword evidence="21" id="KW-0325">Glycoprotein</keyword>
<dbReference type="GO" id="GO:0005861">
    <property type="term" value="C:troponin complex"/>
    <property type="evidence" value="ECO:0007669"/>
    <property type="project" value="InterPro"/>
</dbReference>
<evidence type="ECO:0000256" key="22">
    <source>
        <dbReference type="ARBA" id="ARBA00023242"/>
    </source>
</evidence>
<dbReference type="CDD" id="cd01328">
    <property type="entry name" value="FSL_SPARC"/>
    <property type="match status" value="1"/>
</dbReference>
<dbReference type="Pfam" id="PF09289">
    <property type="entry name" value="FOLN"/>
    <property type="match status" value="1"/>
</dbReference>
<dbReference type="InterPro" id="IPR015369">
    <property type="entry name" value="Follistatin/Osteonectin_EGF"/>
</dbReference>
<dbReference type="PANTHER" id="PTHR13866">
    <property type="entry name" value="SPARC OSTEONECTIN"/>
    <property type="match status" value="1"/>
</dbReference>
<dbReference type="InterPro" id="IPR001999">
    <property type="entry name" value="Osteonectin_CS"/>
</dbReference>
<dbReference type="Gene3D" id="3.30.70.330">
    <property type="match status" value="1"/>
</dbReference>
<evidence type="ECO:0000256" key="19">
    <source>
        <dbReference type="ARBA" id="ARBA00023157"/>
    </source>
</evidence>
<dbReference type="SUPFAM" id="SSF90250">
    <property type="entry name" value="Troponin coil-coiled subunits"/>
    <property type="match status" value="1"/>
</dbReference>
<dbReference type="PRINTS" id="PR00620">
    <property type="entry name" value="HISTONEH2A"/>
</dbReference>
<dbReference type="PROSITE" id="PS00018">
    <property type="entry name" value="EF_HAND_1"/>
    <property type="match status" value="1"/>
</dbReference>
<keyword evidence="19" id="KW-1015">Disulfide bond</keyword>
<evidence type="ECO:0000256" key="20">
    <source>
        <dbReference type="ARBA" id="ARBA00023179"/>
    </source>
</evidence>